<keyword evidence="3 5" id="KW-1133">Transmembrane helix</keyword>
<reference evidence="7" key="1">
    <citation type="journal article" date="2016" name="PLoS Biol.">
        <title>GPCRs Direct Germline Development and Somatic Gonad Function in Planarians.</title>
        <authorList>
            <person name="Saberi A."/>
            <person name="Jamal A."/>
            <person name="Beets I."/>
            <person name="Schoofs L."/>
            <person name="Newmark P.A."/>
        </authorList>
    </citation>
    <scope>NUCLEOTIDE SEQUENCE</scope>
</reference>
<evidence type="ECO:0000256" key="2">
    <source>
        <dbReference type="ARBA" id="ARBA00022692"/>
    </source>
</evidence>
<evidence type="ECO:0000256" key="5">
    <source>
        <dbReference type="SAM" id="Phobius"/>
    </source>
</evidence>
<feature type="transmembrane region" description="Helical" evidence="5">
    <location>
        <begin position="35"/>
        <end position="57"/>
    </location>
</feature>
<comment type="subcellular location">
    <subcellularLocation>
        <location evidence="1">Membrane</location>
    </subcellularLocation>
</comment>
<sequence>MNFKLILFCKKMSFDFINCSNINGVDILKGQISTYAIYFPLAVCGITLNVFLLIMYFRKYSKFLGKRMTFVICMISLAIADLSNSFILILDLMTTVFTEYMTYRLTQMLMSFRNSMILIESMIFVMLAIDRLLSIVKPLDKIWKPFLVKGIMFCFTTSFVTIDIVMRYIYTNPDISCSIRYLVVGINGKYYIILLITFIIVNYSCYLSLLTYFINHLCKRKVTSTATKNILKMTAIIFISTVLYNLSLIPAIYAVLKQVLVSQTLLNMMFLNIAMNSTIFILNNSSLRRNLICKSNQIDNIDDTKSRSDK</sequence>
<name>A0A193KUG0_SCHMD</name>
<evidence type="ECO:0000256" key="3">
    <source>
        <dbReference type="ARBA" id="ARBA00022989"/>
    </source>
</evidence>
<feature type="transmembrane region" description="Helical" evidence="5">
    <location>
        <begin position="235"/>
        <end position="256"/>
    </location>
</feature>
<proteinExistence type="evidence at transcript level"/>
<protein>
    <submittedName>
        <fullName evidence="7">GCR152</fullName>
    </submittedName>
</protein>
<feature type="transmembrane region" description="Helical" evidence="5">
    <location>
        <begin position="110"/>
        <end position="129"/>
    </location>
</feature>
<keyword evidence="4 5" id="KW-0472">Membrane</keyword>
<evidence type="ECO:0000313" key="7">
    <source>
        <dbReference type="EMBL" id="ANO39107.1"/>
    </source>
</evidence>
<dbReference type="GO" id="GO:0016020">
    <property type="term" value="C:membrane"/>
    <property type="evidence" value="ECO:0007669"/>
    <property type="project" value="UniProtKB-SubCell"/>
</dbReference>
<evidence type="ECO:0000256" key="4">
    <source>
        <dbReference type="ARBA" id="ARBA00023136"/>
    </source>
</evidence>
<dbReference type="SUPFAM" id="SSF81321">
    <property type="entry name" value="Family A G protein-coupled receptor-like"/>
    <property type="match status" value="1"/>
</dbReference>
<feature type="transmembrane region" description="Helical" evidence="5">
    <location>
        <begin position="262"/>
        <end position="282"/>
    </location>
</feature>
<evidence type="ECO:0000256" key="1">
    <source>
        <dbReference type="ARBA" id="ARBA00004370"/>
    </source>
</evidence>
<dbReference type="EMBL" id="KX018946">
    <property type="protein sequence ID" value="ANO39107.1"/>
    <property type="molecule type" value="mRNA"/>
</dbReference>
<keyword evidence="2 5" id="KW-0812">Transmembrane</keyword>
<dbReference type="InterPro" id="IPR017452">
    <property type="entry name" value="GPCR_Rhodpsn_7TM"/>
</dbReference>
<evidence type="ECO:0000259" key="6">
    <source>
        <dbReference type="PROSITE" id="PS50262"/>
    </source>
</evidence>
<feature type="transmembrane region" description="Helical" evidence="5">
    <location>
        <begin position="150"/>
        <end position="170"/>
    </location>
</feature>
<feature type="transmembrane region" description="Helical" evidence="5">
    <location>
        <begin position="190"/>
        <end position="214"/>
    </location>
</feature>
<dbReference type="Gene3D" id="1.20.1070.10">
    <property type="entry name" value="Rhodopsin 7-helix transmembrane proteins"/>
    <property type="match status" value="1"/>
</dbReference>
<feature type="domain" description="G-protein coupled receptors family 1 profile" evidence="6">
    <location>
        <begin position="48"/>
        <end position="292"/>
    </location>
</feature>
<accession>A0A193KUG0</accession>
<organism evidence="7">
    <name type="scientific">Schmidtea mediterranea</name>
    <name type="common">Freshwater planarian flatworm</name>
    <dbReference type="NCBI Taxonomy" id="79327"/>
    <lineage>
        <taxon>Eukaryota</taxon>
        <taxon>Metazoa</taxon>
        <taxon>Spiralia</taxon>
        <taxon>Lophotrochozoa</taxon>
        <taxon>Platyhelminthes</taxon>
        <taxon>Rhabditophora</taxon>
        <taxon>Seriata</taxon>
        <taxon>Tricladida</taxon>
        <taxon>Continenticola</taxon>
        <taxon>Geoplanoidea</taxon>
        <taxon>Dugesiidae</taxon>
        <taxon>Schmidtea</taxon>
    </lineage>
</organism>
<gene>
    <name evidence="7" type="primary">gcr152</name>
</gene>
<dbReference type="PROSITE" id="PS50262">
    <property type="entry name" value="G_PROTEIN_RECEP_F1_2"/>
    <property type="match status" value="1"/>
</dbReference>
<feature type="transmembrane region" description="Helical" evidence="5">
    <location>
        <begin position="69"/>
        <end position="90"/>
    </location>
</feature>
<dbReference type="AlphaFoldDB" id="A0A193KUG0"/>